<keyword evidence="2" id="KW-0255">Endonuclease</keyword>
<feature type="domain" description="HNH nuclease" evidence="1">
    <location>
        <begin position="19"/>
        <end position="74"/>
    </location>
</feature>
<evidence type="ECO:0000313" key="2">
    <source>
        <dbReference type="EMBL" id="GBG19882.1"/>
    </source>
</evidence>
<dbReference type="PANTHER" id="PTHR33877">
    <property type="entry name" value="SLL1193 PROTEIN"/>
    <property type="match status" value="1"/>
</dbReference>
<evidence type="ECO:0000259" key="1">
    <source>
        <dbReference type="SMART" id="SM00507"/>
    </source>
</evidence>
<dbReference type="OrthoDB" id="514018at2"/>
<comment type="caution">
    <text evidence="2">The sequence shown here is derived from an EMBL/GenBank/DDBJ whole genome shotgun (WGS) entry which is preliminary data.</text>
</comment>
<evidence type="ECO:0000313" key="3">
    <source>
        <dbReference type="Proteomes" id="UP000245124"/>
    </source>
</evidence>
<dbReference type="InterPro" id="IPR052892">
    <property type="entry name" value="NA-targeting_endonuclease"/>
</dbReference>
<name>A0A2R5FM80_NOSCO</name>
<dbReference type="AlphaFoldDB" id="A0A2R5FM80"/>
<reference evidence="2 3" key="1">
    <citation type="submission" date="2017-06" db="EMBL/GenBank/DDBJ databases">
        <title>Genome sequencing of cyanobaciteial culture collection at National Institute for Environmental Studies (NIES).</title>
        <authorList>
            <person name="Hirose Y."/>
            <person name="Shimura Y."/>
            <person name="Fujisawa T."/>
            <person name="Nakamura Y."/>
            <person name="Kawachi M."/>
        </authorList>
    </citation>
    <scope>NUCLEOTIDE SEQUENCE [LARGE SCALE GENOMIC DNA]</scope>
    <source>
        <strain evidence="2 3">NIES-4072</strain>
    </source>
</reference>
<dbReference type="CDD" id="cd00085">
    <property type="entry name" value="HNHc"/>
    <property type="match status" value="1"/>
</dbReference>
<dbReference type="RefSeq" id="WP_109009622.1">
    <property type="nucleotide sequence ID" value="NZ_BDUD01000001.1"/>
</dbReference>
<dbReference type="Proteomes" id="UP000245124">
    <property type="component" value="Unassembled WGS sequence"/>
</dbReference>
<dbReference type="GO" id="GO:0003676">
    <property type="term" value="F:nucleic acid binding"/>
    <property type="evidence" value="ECO:0007669"/>
    <property type="project" value="InterPro"/>
</dbReference>
<dbReference type="PANTHER" id="PTHR33877:SF1">
    <property type="entry name" value="TYPE IV METHYL-DIRECTED RESTRICTION ENZYME ECOKMCRA"/>
    <property type="match status" value="1"/>
</dbReference>
<proteinExistence type="predicted"/>
<gene>
    <name evidence="2" type="ORF">NIES4072_35510</name>
</gene>
<keyword evidence="3" id="KW-1185">Reference proteome</keyword>
<dbReference type="Pfam" id="PF01844">
    <property type="entry name" value="HNH"/>
    <property type="match status" value="1"/>
</dbReference>
<dbReference type="EMBL" id="BDUD01000001">
    <property type="protein sequence ID" value="GBG19882.1"/>
    <property type="molecule type" value="Genomic_DNA"/>
</dbReference>
<dbReference type="Gene3D" id="1.10.30.50">
    <property type="match status" value="1"/>
</dbReference>
<dbReference type="InterPro" id="IPR003615">
    <property type="entry name" value="HNH_nuc"/>
</dbReference>
<protein>
    <submittedName>
        <fullName evidence="2">HNH endonuclease</fullName>
    </submittedName>
</protein>
<keyword evidence="2" id="KW-0378">Hydrolase</keyword>
<sequence length="151" mass="17125">MPSEFVRKASPEEKRVPAALRRTVASRAKNLCEYCRCPEEFSPDSFTVEHIKPRQAGGETISENLAWSCFGCNARKHTKISHPDPETKQEIALFHPRQQLWSENFTWNDDFTKIIGKNPCGRATVEALQLNRVGVVNLRRLLTSAGLHPPQ</sequence>
<accession>A0A2R5FM80</accession>
<keyword evidence="2" id="KW-0540">Nuclease</keyword>
<dbReference type="GO" id="GO:0004519">
    <property type="term" value="F:endonuclease activity"/>
    <property type="evidence" value="ECO:0007669"/>
    <property type="project" value="UniProtKB-KW"/>
</dbReference>
<dbReference type="InterPro" id="IPR002711">
    <property type="entry name" value="HNH"/>
</dbReference>
<organism evidence="2 3">
    <name type="scientific">Nostoc commune NIES-4072</name>
    <dbReference type="NCBI Taxonomy" id="2005467"/>
    <lineage>
        <taxon>Bacteria</taxon>
        <taxon>Bacillati</taxon>
        <taxon>Cyanobacteriota</taxon>
        <taxon>Cyanophyceae</taxon>
        <taxon>Nostocales</taxon>
        <taxon>Nostocaceae</taxon>
        <taxon>Nostoc</taxon>
    </lineage>
</organism>
<dbReference type="GO" id="GO:0008270">
    <property type="term" value="F:zinc ion binding"/>
    <property type="evidence" value="ECO:0007669"/>
    <property type="project" value="InterPro"/>
</dbReference>
<dbReference type="SMART" id="SM00507">
    <property type="entry name" value="HNHc"/>
    <property type="match status" value="1"/>
</dbReference>